<evidence type="ECO:0000259" key="1">
    <source>
        <dbReference type="Pfam" id="PF05685"/>
    </source>
</evidence>
<dbReference type="Gene3D" id="3.90.1570.10">
    <property type="entry name" value="tt1808, chain A"/>
    <property type="match status" value="1"/>
</dbReference>
<reference evidence="2" key="1">
    <citation type="submission" date="2012-03" db="EMBL/GenBank/DDBJ databases">
        <title>Functional metagenomics reveals considerable lignocellulase gene clusters in the gut microbiome of a wood-feeding higher termite.</title>
        <authorList>
            <person name="Liu N."/>
        </authorList>
    </citation>
    <scope>NUCLEOTIDE SEQUENCE</scope>
</reference>
<dbReference type="CDD" id="cd06260">
    <property type="entry name" value="DUF820-like"/>
    <property type="match status" value="1"/>
</dbReference>
<proteinExistence type="predicted"/>
<protein>
    <recommendedName>
        <fullName evidence="1">Putative restriction endonuclease domain-containing protein</fullName>
    </recommendedName>
</protein>
<dbReference type="InterPro" id="IPR012296">
    <property type="entry name" value="Nuclease_put_TT1808"/>
</dbReference>
<dbReference type="SUPFAM" id="SSF52980">
    <property type="entry name" value="Restriction endonuclease-like"/>
    <property type="match status" value="1"/>
</dbReference>
<accession>A0A806KDS8</accession>
<dbReference type="PANTHER" id="PTHR34107">
    <property type="entry name" value="SLL0198 PROTEIN-RELATED"/>
    <property type="match status" value="1"/>
</dbReference>
<name>A0A806KDS8_9BACT</name>
<organism evidence="2">
    <name type="scientific">uncultured bacterium contig00091</name>
    <dbReference type="NCBI Taxonomy" id="1181562"/>
    <lineage>
        <taxon>Bacteria</taxon>
        <taxon>environmental samples</taxon>
    </lineage>
</organism>
<dbReference type="PANTHER" id="PTHR34107:SF2">
    <property type="entry name" value="SLL0888 PROTEIN"/>
    <property type="match status" value="1"/>
</dbReference>
<dbReference type="AlphaFoldDB" id="A0A806KDS8"/>
<dbReference type="InterPro" id="IPR011335">
    <property type="entry name" value="Restrct_endonuc-II-like"/>
</dbReference>
<dbReference type="InterPro" id="IPR008538">
    <property type="entry name" value="Uma2"/>
</dbReference>
<feature type="domain" description="Putative restriction endonuclease" evidence="1">
    <location>
        <begin position="24"/>
        <end position="179"/>
    </location>
</feature>
<dbReference type="EMBL" id="JQ844207">
    <property type="protein sequence ID" value="AGS52765.1"/>
    <property type="molecule type" value="Genomic_DNA"/>
</dbReference>
<evidence type="ECO:0000313" key="2">
    <source>
        <dbReference type="EMBL" id="AGS52765.1"/>
    </source>
</evidence>
<dbReference type="Pfam" id="PF05685">
    <property type="entry name" value="Uma2"/>
    <property type="match status" value="1"/>
</dbReference>
<sequence length="187" mass="20903">MVSNAVTKEEAEGRYKKTANSLVEPRFERIGGAEYAMSSPGYKHQIAAGRLFAQLDAQMAGHGCTTIVAPFDVYPLYDKGDKYTLVQPDIFLACDKSKLQDNKYNGAPKFIIEVLSSNRSHDMVTKLNLYEKAGVNEYWMIDPDEKIISILELSGGRFIHHAFSGEDEVPLITVPGCTIDFKKVFEE</sequence>